<dbReference type="RefSeq" id="WP_380120747.1">
    <property type="nucleotide sequence ID" value="NZ_JBHSIU010000041.1"/>
</dbReference>
<dbReference type="SUPFAM" id="SSF56112">
    <property type="entry name" value="Protein kinase-like (PK-like)"/>
    <property type="match status" value="1"/>
</dbReference>
<keyword evidence="3" id="KW-1185">Reference proteome</keyword>
<sequence>MKVDADGGSSNEPFAVVHETHSAVLFLVGDRAYKLKKPVDLGFLNFTSREQRLAVCRREVELNRRIAADVYLGVADVHGPDGAPCEHLVVMRRMPVHLRLASLIRAGASVDDDVRRLARLVAAFHAAGRHGPDISAQGSAEALLGRWTDSFHQVRPYRKSVLDDEVAGEIEQRTADFVAGRRRLLDDRVKAGRIVDGHGDLLADDIFCLDDGPRVLDCIEFDDRLRWLDGLDDAAFLAMDLERLGAATLGARFLDWYAEFAADPAPASLRHHYIAYRAFVRAKVACLRHTQGDPQAAVDVAQHADLALSHLRTGTVSLVLVGGMPGTGKTTLAGRLADHLGAVMLSTDRVRKELAGLSPETSAAAPYETGIYTPAWTQRTYTQLLSRAGALLERGESVILDASWADAAHRAAAADIAACSRSACIQLRCDAAPEVTTARLRRRTHTISDADEHIAAAVGAHHDPWPQAATIRTDEIPDQSLERAVRLTLPAGVLTSDDGAGPTPVAPWDGLSGAARPSDSR</sequence>
<name>A0ABV9W3E0_9ACTN</name>
<dbReference type="SUPFAM" id="SSF52540">
    <property type="entry name" value="P-loop containing nucleoside triphosphate hydrolases"/>
    <property type="match status" value="1"/>
</dbReference>
<comment type="caution">
    <text evidence="2">The sequence shown here is derived from an EMBL/GenBank/DDBJ whole genome shotgun (WGS) entry which is preliminary data.</text>
</comment>
<evidence type="ECO:0000313" key="2">
    <source>
        <dbReference type="EMBL" id="MFC5002579.1"/>
    </source>
</evidence>
<dbReference type="PANTHER" id="PTHR43883">
    <property type="entry name" value="SLR0207 PROTEIN"/>
    <property type="match status" value="1"/>
</dbReference>
<dbReference type="Pfam" id="PF13671">
    <property type="entry name" value="AAA_33"/>
    <property type="match status" value="1"/>
</dbReference>
<dbReference type="EMBL" id="JBHSIU010000041">
    <property type="protein sequence ID" value="MFC5002579.1"/>
    <property type="molecule type" value="Genomic_DNA"/>
</dbReference>
<reference evidence="3" key="1">
    <citation type="journal article" date="2019" name="Int. J. Syst. Evol. Microbiol.">
        <title>The Global Catalogue of Microorganisms (GCM) 10K type strain sequencing project: providing services to taxonomists for standard genome sequencing and annotation.</title>
        <authorList>
            <consortium name="The Broad Institute Genomics Platform"/>
            <consortium name="The Broad Institute Genome Sequencing Center for Infectious Disease"/>
            <person name="Wu L."/>
            <person name="Ma J."/>
        </authorList>
    </citation>
    <scope>NUCLEOTIDE SEQUENCE [LARGE SCALE GENOMIC DNA]</scope>
    <source>
        <strain evidence="3">CGMCC 4.7152</strain>
    </source>
</reference>
<evidence type="ECO:0000256" key="1">
    <source>
        <dbReference type="SAM" id="MobiDB-lite"/>
    </source>
</evidence>
<dbReference type="PANTHER" id="PTHR43883:SF1">
    <property type="entry name" value="GLUCONOKINASE"/>
    <property type="match status" value="1"/>
</dbReference>
<dbReference type="Gene3D" id="3.40.50.300">
    <property type="entry name" value="P-loop containing nucleotide triphosphate hydrolases"/>
    <property type="match status" value="1"/>
</dbReference>
<dbReference type="InterPro" id="IPR027417">
    <property type="entry name" value="P-loop_NTPase"/>
</dbReference>
<dbReference type="Proteomes" id="UP001595912">
    <property type="component" value="Unassembled WGS sequence"/>
</dbReference>
<gene>
    <name evidence="2" type="ORF">ACFPIJ_32695</name>
</gene>
<dbReference type="InterPro" id="IPR052732">
    <property type="entry name" value="Cell-binding_unc_protein"/>
</dbReference>
<organism evidence="2 3">
    <name type="scientific">Dactylosporangium cerinum</name>
    <dbReference type="NCBI Taxonomy" id="1434730"/>
    <lineage>
        <taxon>Bacteria</taxon>
        <taxon>Bacillati</taxon>
        <taxon>Actinomycetota</taxon>
        <taxon>Actinomycetes</taxon>
        <taxon>Micromonosporales</taxon>
        <taxon>Micromonosporaceae</taxon>
        <taxon>Dactylosporangium</taxon>
    </lineage>
</organism>
<feature type="region of interest" description="Disordered" evidence="1">
    <location>
        <begin position="493"/>
        <end position="521"/>
    </location>
</feature>
<evidence type="ECO:0000313" key="3">
    <source>
        <dbReference type="Proteomes" id="UP001595912"/>
    </source>
</evidence>
<accession>A0ABV9W3E0</accession>
<dbReference type="InterPro" id="IPR011009">
    <property type="entry name" value="Kinase-like_dom_sf"/>
</dbReference>
<protein>
    <submittedName>
        <fullName evidence="2">AAA family ATPase</fullName>
    </submittedName>
</protein>
<proteinExistence type="predicted"/>